<gene>
    <name evidence="3" type="ORF">EOD39_16893</name>
</gene>
<dbReference type="PANTHER" id="PTHR10943:SF1">
    <property type="entry name" value="26S PROTEASOME NON-ATPASE REGULATORY SUBUNIT 2"/>
    <property type="match status" value="1"/>
</dbReference>
<dbReference type="GO" id="GO:0034515">
    <property type="term" value="C:proteasome storage granule"/>
    <property type="evidence" value="ECO:0007669"/>
    <property type="project" value="TreeGrafter"/>
</dbReference>
<evidence type="ECO:0000256" key="1">
    <source>
        <dbReference type="ARBA" id="ARBA00022737"/>
    </source>
</evidence>
<reference evidence="3 4" key="1">
    <citation type="submission" date="2019-01" db="EMBL/GenBank/DDBJ databases">
        <title>Draft Genome and Complete Hox-Cluster Characterization of the Sterlet Sturgeon (Acipenser ruthenus).</title>
        <authorList>
            <person name="Wei Q."/>
        </authorList>
    </citation>
    <scope>NUCLEOTIDE SEQUENCE [LARGE SCALE GENOMIC DNA]</scope>
    <source>
        <strain evidence="3">WHYD16114868_AA</strain>
        <tissue evidence="3">Blood</tissue>
    </source>
</reference>
<name>A0A444V4U1_ACIRT</name>
<evidence type="ECO:0000313" key="3">
    <source>
        <dbReference type="EMBL" id="RXM95426.1"/>
    </source>
</evidence>
<evidence type="ECO:0000313" key="4">
    <source>
        <dbReference type="Proteomes" id="UP000289886"/>
    </source>
</evidence>
<keyword evidence="1" id="KW-0677">Repeat</keyword>
<feature type="domain" description="RPN1 N-terminal" evidence="2">
    <location>
        <begin position="1"/>
        <end position="282"/>
    </location>
</feature>
<dbReference type="GO" id="GO:0043161">
    <property type="term" value="P:proteasome-mediated ubiquitin-dependent protein catabolic process"/>
    <property type="evidence" value="ECO:0007669"/>
    <property type="project" value="TreeGrafter"/>
</dbReference>
<evidence type="ECO:0000259" key="2">
    <source>
        <dbReference type="Pfam" id="PF17781"/>
    </source>
</evidence>
<protein>
    <submittedName>
        <fullName evidence="3">26S proteasome non-ATPase regulatory subunit 2</fullName>
    </submittedName>
</protein>
<dbReference type="InterPro" id="IPR040892">
    <property type="entry name" value="RPN1_N"/>
</dbReference>
<accession>A0A444V4U1</accession>
<dbReference type="EMBL" id="SCEB01002396">
    <property type="protein sequence ID" value="RXM95426.1"/>
    <property type="molecule type" value="Genomic_DNA"/>
</dbReference>
<proteinExistence type="predicted"/>
<dbReference type="GO" id="GO:0008540">
    <property type="term" value="C:proteasome regulatory particle, base subcomplex"/>
    <property type="evidence" value="ECO:0007669"/>
    <property type="project" value="TreeGrafter"/>
</dbReference>
<dbReference type="GO" id="GO:0005634">
    <property type="term" value="C:nucleus"/>
    <property type="evidence" value="ECO:0007669"/>
    <property type="project" value="TreeGrafter"/>
</dbReference>
<dbReference type="PANTHER" id="PTHR10943">
    <property type="entry name" value="26S PROTEASOME NON-ATPASE REGULATORY SUBUNIT"/>
    <property type="match status" value="1"/>
</dbReference>
<comment type="caution">
    <text evidence="3">The sequence shown here is derived from an EMBL/GenBank/DDBJ whole genome shotgun (WGS) entry which is preliminary data.</text>
</comment>
<dbReference type="Pfam" id="PF17781">
    <property type="entry name" value="RPN1_RPN2_N"/>
    <property type="match status" value="1"/>
</dbReference>
<dbReference type="AlphaFoldDB" id="A0A444V4U1"/>
<keyword evidence="3" id="KW-0647">Proteasome</keyword>
<dbReference type="Proteomes" id="UP000289886">
    <property type="component" value="Unassembled WGS sequence"/>
</dbReference>
<keyword evidence="4" id="KW-1185">Reference proteome</keyword>
<organism evidence="3 4">
    <name type="scientific">Acipenser ruthenus</name>
    <name type="common">Sterlet sturgeon</name>
    <dbReference type="NCBI Taxonomy" id="7906"/>
    <lineage>
        <taxon>Eukaryota</taxon>
        <taxon>Metazoa</taxon>
        <taxon>Chordata</taxon>
        <taxon>Craniata</taxon>
        <taxon>Vertebrata</taxon>
        <taxon>Euteleostomi</taxon>
        <taxon>Actinopterygii</taxon>
        <taxon>Chondrostei</taxon>
        <taxon>Acipenseriformes</taxon>
        <taxon>Acipenseridae</taxon>
        <taxon>Acipenser</taxon>
    </lineage>
</organism>
<sequence>MMVERLGEEDSSLYRPALEELRRLIRSSTTSMTSVPKPLKFLRPHYAKLKEIYEGMASGDNKHFCADVVSVLAMTMSGDRECLKYRLLGSQEELASWGHEYVRHLAGEVAKEWQEVDESDKNQQDTLLKLVNEIVPYNMGHNAEHEACDLLMEIERLDMLELYIDENAYSKVCLYLTSCVSYVPEPENSALLKCALNIFRKFSRYPEALRLALMLNDMELVENIFTSCKEIVTQKQMAYMLGRHGVFLELSEDVEDYEDLTEIMSNVQLNSNFLALAREVHLLSY</sequence>